<dbReference type="SUPFAM" id="SSF52172">
    <property type="entry name" value="CheY-like"/>
    <property type="match status" value="1"/>
</dbReference>
<dbReference type="SUPFAM" id="SSF46689">
    <property type="entry name" value="Homeodomain-like"/>
    <property type="match status" value="1"/>
</dbReference>
<dbReference type="Gene3D" id="3.40.50.2300">
    <property type="match status" value="1"/>
</dbReference>
<accession>A0A5J9SVQ6</accession>
<feature type="domain" description="Response regulatory" evidence="9">
    <location>
        <begin position="1"/>
        <end position="81"/>
    </location>
</feature>
<dbReference type="FunFam" id="1.10.10.60:FF:000007">
    <property type="entry name" value="Two-component response regulator"/>
    <property type="match status" value="1"/>
</dbReference>
<dbReference type="GO" id="GO:0009736">
    <property type="term" value="P:cytokinin-activated signaling pathway"/>
    <property type="evidence" value="ECO:0007669"/>
    <property type="project" value="InterPro"/>
</dbReference>
<dbReference type="InterPro" id="IPR045279">
    <property type="entry name" value="ARR-like"/>
</dbReference>
<evidence type="ECO:0000313" key="11">
    <source>
        <dbReference type="Proteomes" id="UP000324897"/>
    </source>
</evidence>
<dbReference type="Gene3D" id="1.10.10.60">
    <property type="entry name" value="Homeodomain-like"/>
    <property type="match status" value="1"/>
</dbReference>
<keyword evidence="4" id="KW-0238">DNA-binding</keyword>
<gene>
    <name evidence="10" type="ORF">EJB05_51371</name>
</gene>
<dbReference type="EMBL" id="RWGY01000228">
    <property type="protein sequence ID" value="TVU03101.1"/>
    <property type="molecule type" value="Genomic_DNA"/>
</dbReference>
<keyword evidence="6" id="KW-0539">Nucleus</keyword>
<dbReference type="InterPro" id="IPR006447">
    <property type="entry name" value="Myb_dom_plants"/>
</dbReference>
<evidence type="ECO:0000256" key="3">
    <source>
        <dbReference type="ARBA" id="ARBA00023015"/>
    </source>
</evidence>
<evidence type="ECO:0000256" key="5">
    <source>
        <dbReference type="ARBA" id="ARBA00023163"/>
    </source>
</evidence>
<dbReference type="PANTHER" id="PTHR43874:SF67">
    <property type="entry name" value="TWO-COMPONENT RESPONSE REGULATOR ARR2"/>
    <property type="match status" value="1"/>
</dbReference>
<proteinExistence type="predicted"/>
<evidence type="ECO:0000256" key="2">
    <source>
        <dbReference type="ARBA" id="ARBA00023012"/>
    </source>
</evidence>
<comment type="caution">
    <text evidence="10">The sequence shown here is derived from an EMBL/GenBank/DDBJ whole genome shotgun (WGS) entry which is preliminary data.</text>
</comment>
<dbReference type="Gramene" id="TVU03101">
    <property type="protein sequence ID" value="TVU03101"/>
    <property type="gene ID" value="EJB05_51371"/>
</dbReference>
<dbReference type="GO" id="GO:0003677">
    <property type="term" value="F:DNA binding"/>
    <property type="evidence" value="ECO:0007669"/>
    <property type="project" value="UniProtKB-KW"/>
</dbReference>
<dbReference type="NCBIfam" id="TIGR01557">
    <property type="entry name" value="myb_SHAQKYF"/>
    <property type="match status" value="1"/>
</dbReference>
<keyword evidence="2" id="KW-0902">Two-component regulatory system</keyword>
<dbReference type="GO" id="GO:0000160">
    <property type="term" value="P:phosphorelay signal transduction system"/>
    <property type="evidence" value="ECO:0007669"/>
    <property type="project" value="UniProtKB-KW"/>
</dbReference>
<feature type="compositionally biased region" description="Basic and acidic residues" evidence="8">
    <location>
        <begin position="91"/>
        <end position="104"/>
    </location>
</feature>
<sequence length="197" mass="22459">MLRENRRGFDVIISNVHMPDMDGFRFLELVGLEMDLPFISIMMSYDSSTDTVMKGIKHGACDYLIKPVRMEELRNIWQHVVRKKFSESMEHEHSGSIVDTDRNRLTNNDNEASSANDVGDGSWKSQKKKRDKEEDEGDENGDPSASKKSRVVWSIELHQQFVNAVNHLGIDKAVTKKILELMNVPGLTRESIASHSQ</sequence>
<keyword evidence="5" id="KW-0804">Transcription</keyword>
<dbReference type="GO" id="GO:0005634">
    <property type="term" value="C:nucleus"/>
    <property type="evidence" value="ECO:0007669"/>
    <property type="project" value="UniProtKB-SubCell"/>
</dbReference>
<keyword evidence="3" id="KW-0805">Transcription regulation</keyword>
<dbReference type="InterPro" id="IPR011006">
    <property type="entry name" value="CheY-like_superfamily"/>
</dbReference>
<evidence type="ECO:0000256" key="7">
    <source>
        <dbReference type="PROSITE-ProRule" id="PRU00169"/>
    </source>
</evidence>
<feature type="non-terminal residue" evidence="10">
    <location>
        <position position="197"/>
    </location>
</feature>
<dbReference type="PANTHER" id="PTHR43874">
    <property type="entry name" value="TWO-COMPONENT RESPONSE REGULATOR"/>
    <property type="match status" value="1"/>
</dbReference>
<dbReference type="Pfam" id="PF00072">
    <property type="entry name" value="Response_reg"/>
    <property type="match status" value="1"/>
</dbReference>
<evidence type="ECO:0000256" key="1">
    <source>
        <dbReference type="ARBA" id="ARBA00004123"/>
    </source>
</evidence>
<dbReference type="PROSITE" id="PS50110">
    <property type="entry name" value="RESPONSE_REGULATORY"/>
    <property type="match status" value="1"/>
</dbReference>
<protein>
    <recommendedName>
        <fullName evidence="9">Response regulatory domain-containing protein</fullName>
    </recommendedName>
</protein>
<evidence type="ECO:0000256" key="6">
    <source>
        <dbReference type="ARBA" id="ARBA00023242"/>
    </source>
</evidence>
<dbReference type="CDD" id="cd17584">
    <property type="entry name" value="REC_typeB_ARR-like"/>
    <property type="match status" value="1"/>
</dbReference>
<dbReference type="InterPro" id="IPR009057">
    <property type="entry name" value="Homeodomain-like_sf"/>
</dbReference>
<evidence type="ECO:0000256" key="4">
    <source>
        <dbReference type="ARBA" id="ARBA00023125"/>
    </source>
</evidence>
<dbReference type="OrthoDB" id="60033at2759"/>
<comment type="subcellular location">
    <subcellularLocation>
        <location evidence="1">Nucleus</location>
    </subcellularLocation>
</comment>
<reference evidence="10 11" key="1">
    <citation type="journal article" date="2019" name="Sci. Rep.">
        <title>A high-quality genome of Eragrostis curvula grass provides insights into Poaceae evolution and supports new strategies to enhance forage quality.</title>
        <authorList>
            <person name="Carballo J."/>
            <person name="Santos B.A.C.M."/>
            <person name="Zappacosta D."/>
            <person name="Garbus I."/>
            <person name="Selva J.P."/>
            <person name="Gallo C.A."/>
            <person name="Diaz A."/>
            <person name="Albertini E."/>
            <person name="Caccamo M."/>
            <person name="Echenique V."/>
        </authorList>
    </citation>
    <scope>NUCLEOTIDE SEQUENCE [LARGE SCALE GENOMIC DNA]</scope>
    <source>
        <strain evidence="11">cv. Victoria</strain>
        <tissue evidence="10">Leaf</tissue>
    </source>
</reference>
<name>A0A5J9SVQ6_9POAL</name>
<keyword evidence="11" id="KW-1185">Reference proteome</keyword>
<dbReference type="AlphaFoldDB" id="A0A5J9SVQ6"/>
<evidence type="ECO:0000259" key="9">
    <source>
        <dbReference type="PROSITE" id="PS50110"/>
    </source>
</evidence>
<evidence type="ECO:0000256" key="8">
    <source>
        <dbReference type="SAM" id="MobiDB-lite"/>
    </source>
</evidence>
<evidence type="ECO:0000313" key="10">
    <source>
        <dbReference type="EMBL" id="TVU03101.1"/>
    </source>
</evidence>
<feature type="region of interest" description="Disordered" evidence="8">
    <location>
        <begin position="91"/>
        <end position="147"/>
    </location>
</feature>
<dbReference type="Proteomes" id="UP000324897">
    <property type="component" value="Unassembled WGS sequence"/>
</dbReference>
<dbReference type="InterPro" id="IPR001789">
    <property type="entry name" value="Sig_transdc_resp-reg_receiver"/>
</dbReference>
<comment type="caution">
    <text evidence="7">Lacks conserved residue(s) required for the propagation of feature annotation.</text>
</comment>
<feature type="non-terminal residue" evidence="10">
    <location>
        <position position="1"/>
    </location>
</feature>
<organism evidence="10 11">
    <name type="scientific">Eragrostis curvula</name>
    <name type="common">weeping love grass</name>
    <dbReference type="NCBI Taxonomy" id="38414"/>
    <lineage>
        <taxon>Eukaryota</taxon>
        <taxon>Viridiplantae</taxon>
        <taxon>Streptophyta</taxon>
        <taxon>Embryophyta</taxon>
        <taxon>Tracheophyta</taxon>
        <taxon>Spermatophyta</taxon>
        <taxon>Magnoliopsida</taxon>
        <taxon>Liliopsida</taxon>
        <taxon>Poales</taxon>
        <taxon>Poaceae</taxon>
        <taxon>PACMAD clade</taxon>
        <taxon>Chloridoideae</taxon>
        <taxon>Eragrostideae</taxon>
        <taxon>Eragrostidinae</taxon>
        <taxon>Eragrostis</taxon>
    </lineage>
</organism>